<evidence type="ECO:0000313" key="2">
    <source>
        <dbReference type="EMBL" id="KAH7420747.1"/>
    </source>
</evidence>
<dbReference type="EMBL" id="CM035418">
    <property type="protein sequence ID" value="KAH7420749.1"/>
    <property type="molecule type" value="Genomic_DNA"/>
</dbReference>
<feature type="region of interest" description="Disordered" evidence="1">
    <location>
        <begin position="30"/>
        <end position="50"/>
    </location>
</feature>
<gene>
    <name evidence="2" type="ORF">KP509_13G020500</name>
</gene>
<reference evidence="2" key="1">
    <citation type="submission" date="2021-08" db="EMBL/GenBank/DDBJ databases">
        <title>WGS assembly of Ceratopteris richardii.</title>
        <authorList>
            <person name="Marchant D.B."/>
            <person name="Chen G."/>
            <person name="Jenkins J."/>
            <person name="Shu S."/>
            <person name="Leebens-Mack J."/>
            <person name="Grimwood J."/>
            <person name="Schmutz J."/>
            <person name="Soltis P."/>
            <person name="Soltis D."/>
            <person name="Chen Z.-H."/>
        </authorList>
    </citation>
    <scope>NUCLEOTIDE SEQUENCE</scope>
    <source>
        <strain evidence="2">Whitten #5841</strain>
        <tissue evidence="2">Leaf</tissue>
    </source>
</reference>
<comment type="caution">
    <text evidence="2">The sequence shown here is derived from an EMBL/GenBank/DDBJ whole genome shotgun (WGS) entry which is preliminary data.</text>
</comment>
<accession>A0A8T2TC09</accession>
<name>A0A8T2TC09_CERRI</name>
<sequence length="116" mass="12545">MCMSGGYVDSSVLEIGRILCSGRRAEVASTAQRPPDLHIPQAGSHRPVTEAADSSANFHWTTFLSSRRSTAICGYLTFIRQPSFVGPLPSSSSIPGLPNLSEFCPLRAYKYLGVLQ</sequence>
<proteinExistence type="predicted"/>
<organism evidence="2 3">
    <name type="scientific">Ceratopteris richardii</name>
    <name type="common">Triangle waterfern</name>
    <dbReference type="NCBI Taxonomy" id="49495"/>
    <lineage>
        <taxon>Eukaryota</taxon>
        <taxon>Viridiplantae</taxon>
        <taxon>Streptophyta</taxon>
        <taxon>Embryophyta</taxon>
        <taxon>Tracheophyta</taxon>
        <taxon>Polypodiopsida</taxon>
        <taxon>Polypodiidae</taxon>
        <taxon>Polypodiales</taxon>
        <taxon>Pteridineae</taxon>
        <taxon>Pteridaceae</taxon>
        <taxon>Parkerioideae</taxon>
        <taxon>Ceratopteris</taxon>
    </lineage>
</organism>
<evidence type="ECO:0000256" key="1">
    <source>
        <dbReference type="SAM" id="MobiDB-lite"/>
    </source>
</evidence>
<dbReference type="EMBL" id="CM035418">
    <property type="protein sequence ID" value="KAH7420750.1"/>
    <property type="molecule type" value="Genomic_DNA"/>
</dbReference>
<dbReference type="EMBL" id="CM035418">
    <property type="protein sequence ID" value="KAH7420748.1"/>
    <property type="molecule type" value="Genomic_DNA"/>
</dbReference>
<dbReference type="EMBL" id="CM035418">
    <property type="protein sequence ID" value="KAH7420747.1"/>
    <property type="molecule type" value="Genomic_DNA"/>
</dbReference>
<keyword evidence="3" id="KW-1185">Reference proteome</keyword>
<evidence type="ECO:0000313" key="3">
    <source>
        <dbReference type="Proteomes" id="UP000825935"/>
    </source>
</evidence>
<protein>
    <submittedName>
        <fullName evidence="2">Uncharacterized protein</fullName>
    </submittedName>
</protein>
<dbReference type="AlphaFoldDB" id="A0A8T2TC09"/>
<dbReference type="Proteomes" id="UP000825935">
    <property type="component" value="Chromosome 13"/>
</dbReference>